<accession>A0A1I6GY03</accession>
<evidence type="ECO:0000313" key="3">
    <source>
        <dbReference type="Proteomes" id="UP000199478"/>
    </source>
</evidence>
<dbReference type="CDD" id="cd07344">
    <property type="entry name" value="M48_yhfN_like"/>
    <property type="match status" value="1"/>
</dbReference>
<dbReference type="EMBL" id="FOYP01000001">
    <property type="protein sequence ID" value="SFR47072.1"/>
    <property type="molecule type" value="Genomic_DNA"/>
</dbReference>
<proteinExistence type="predicted"/>
<evidence type="ECO:0000259" key="1">
    <source>
        <dbReference type="Pfam" id="PF01863"/>
    </source>
</evidence>
<dbReference type="Proteomes" id="UP000199478">
    <property type="component" value="Unassembled WGS sequence"/>
</dbReference>
<protein>
    <recommendedName>
        <fullName evidence="1">YgjP-like metallopeptidase domain-containing protein</fullName>
    </recommendedName>
</protein>
<dbReference type="STRING" id="390270.SAMN04488005_2323"/>
<dbReference type="Pfam" id="PF01863">
    <property type="entry name" value="YgjP-like"/>
    <property type="match status" value="1"/>
</dbReference>
<dbReference type="OrthoDB" id="9795402at2"/>
<dbReference type="InterPro" id="IPR002725">
    <property type="entry name" value="YgjP-like_metallopeptidase"/>
</dbReference>
<feature type="domain" description="YgjP-like metallopeptidase" evidence="1">
    <location>
        <begin position="23"/>
        <end position="219"/>
    </location>
</feature>
<organism evidence="2 3">
    <name type="scientific">Yoonia tamlensis</name>
    <dbReference type="NCBI Taxonomy" id="390270"/>
    <lineage>
        <taxon>Bacteria</taxon>
        <taxon>Pseudomonadati</taxon>
        <taxon>Pseudomonadota</taxon>
        <taxon>Alphaproteobacteria</taxon>
        <taxon>Rhodobacterales</taxon>
        <taxon>Paracoccaceae</taxon>
        <taxon>Yoonia</taxon>
    </lineage>
</organism>
<evidence type="ECO:0000313" key="2">
    <source>
        <dbReference type="EMBL" id="SFR47072.1"/>
    </source>
</evidence>
<dbReference type="PANTHER" id="PTHR30399:SF1">
    <property type="entry name" value="UTP PYROPHOSPHATASE"/>
    <property type="match status" value="1"/>
</dbReference>
<dbReference type="InterPro" id="IPR053136">
    <property type="entry name" value="UTP_pyrophosphatase-like"/>
</dbReference>
<name>A0A1I6GY03_9RHOB</name>
<gene>
    <name evidence="2" type="ORF">SAMN04488005_2323</name>
</gene>
<keyword evidence="3" id="KW-1185">Reference proteome</keyword>
<dbReference type="RefSeq" id="WP_090200046.1">
    <property type="nucleotide sequence ID" value="NZ_FOYP01000001.1"/>
</dbReference>
<dbReference type="Gene3D" id="3.30.2010.10">
    <property type="entry name" value="Metalloproteases ('zincins'), catalytic domain"/>
    <property type="match status" value="1"/>
</dbReference>
<sequence>MGRHTLEGNPSIVVELRRTARARRLSLRVSRLDGRVTLTMPPMTPDREAFAFAKAQENWLRGHLAQLEPAEQVAIGGTLLLRGQKLPVRHADVSRLKIGNDAILVPQGRALNRAALQAALRVLARNALATASDTYAARLGVSYTRLTIRDTRSRWGSCSSAGALMYAWRLIMAPPAVLDYVAAHEVAHLREMNHGPDFWALVAALCPDYAAHRDWLRQNGDQLHRMRFDD</sequence>
<reference evidence="3" key="1">
    <citation type="submission" date="2016-10" db="EMBL/GenBank/DDBJ databases">
        <authorList>
            <person name="Varghese N."/>
            <person name="Submissions S."/>
        </authorList>
    </citation>
    <scope>NUCLEOTIDE SEQUENCE [LARGE SCALE GENOMIC DNA]</scope>
    <source>
        <strain evidence="3">DSM 26879</strain>
    </source>
</reference>
<dbReference type="PANTHER" id="PTHR30399">
    <property type="entry name" value="UNCHARACTERIZED PROTEIN YGJP"/>
    <property type="match status" value="1"/>
</dbReference>
<dbReference type="AlphaFoldDB" id="A0A1I6GY03"/>